<keyword evidence="3 12" id="KW-0716">Sensory transduction</keyword>
<keyword evidence="6 12" id="KW-1133">Transmembrane helix</keyword>
<dbReference type="PANTHER" id="PTHR26453">
    <property type="entry name" value="OLFACTORY RECEPTOR"/>
    <property type="match status" value="1"/>
</dbReference>
<feature type="transmembrane region" description="Helical" evidence="12">
    <location>
        <begin position="196"/>
        <end position="223"/>
    </location>
</feature>
<feature type="transmembrane region" description="Helical" evidence="12">
    <location>
        <begin position="235"/>
        <end position="258"/>
    </location>
</feature>
<keyword evidence="2 12" id="KW-1003">Cell membrane</keyword>
<comment type="subcellular location">
    <subcellularLocation>
        <location evidence="1 12">Cell membrane</location>
        <topology evidence="1 12">Multi-pass membrane protein</topology>
    </subcellularLocation>
</comment>
<feature type="non-terminal residue" evidence="14">
    <location>
        <position position="305"/>
    </location>
</feature>
<evidence type="ECO:0000256" key="9">
    <source>
        <dbReference type="ARBA" id="ARBA00023170"/>
    </source>
</evidence>
<gene>
    <name evidence="14" type="ORF">GDO81_023056</name>
</gene>
<dbReference type="FunFam" id="1.20.1070.10:FF:000015">
    <property type="entry name" value="Olfactory receptor"/>
    <property type="match status" value="1"/>
</dbReference>
<dbReference type="GO" id="GO:0004984">
    <property type="term" value="F:olfactory receptor activity"/>
    <property type="evidence" value="ECO:0007669"/>
    <property type="project" value="InterPro"/>
</dbReference>
<evidence type="ECO:0000256" key="2">
    <source>
        <dbReference type="ARBA" id="ARBA00022475"/>
    </source>
</evidence>
<reference evidence="14" key="1">
    <citation type="thesis" date="2020" institute="ProQuest LLC" country="789 East Eisenhower Parkway, Ann Arbor, MI, USA">
        <title>Comparative Genomics and Chromosome Evolution.</title>
        <authorList>
            <person name="Mudd A.B."/>
        </authorList>
    </citation>
    <scope>NUCLEOTIDE SEQUENCE</scope>
    <source>
        <strain evidence="14">237g6f4</strain>
        <tissue evidence="14">Blood</tissue>
    </source>
</reference>
<evidence type="ECO:0000256" key="12">
    <source>
        <dbReference type="RuleBase" id="RU363047"/>
    </source>
</evidence>
<dbReference type="PRINTS" id="PR00245">
    <property type="entry name" value="OLFACTORYR"/>
</dbReference>
<dbReference type="InterPro" id="IPR000725">
    <property type="entry name" value="Olfact_rcpt"/>
</dbReference>
<feature type="transmembrane region" description="Helical" evidence="12">
    <location>
        <begin position="60"/>
        <end position="81"/>
    </location>
</feature>
<evidence type="ECO:0000256" key="11">
    <source>
        <dbReference type="RuleBase" id="RU000688"/>
    </source>
</evidence>
<keyword evidence="7 11" id="KW-0297">G-protein coupled receptor</keyword>
<organism evidence="14 15">
    <name type="scientific">Engystomops pustulosus</name>
    <name type="common">Tungara frog</name>
    <name type="synonym">Physalaemus pustulosus</name>
    <dbReference type="NCBI Taxonomy" id="76066"/>
    <lineage>
        <taxon>Eukaryota</taxon>
        <taxon>Metazoa</taxon>
        <taxon>Chordata</taxon>
        <taxon>Craniata</taxon>
        <taxon>Vertebrata</taxon>
        <taxon>Euteleostomi</taxon>
        <taxon>Amphibia</taxon>
        <taxon>Batrachia</taxon>
        <taxon>Anura</taxon>
        <taxon>Neobatrachia</taxon>
        <taxon>Hyloidea</taxon>
        <taxon>Leptodactylidae</taxon>
        <taxon>Leiuperinae</taxon>
        <taxon>Engystomops</taxon>
    </lineage>
</organism>
<dbReference type="Gene3D" id="1.20.1070.10">
    <property type="entry name" value="Rhodopsin 7-helix transmembrane proteins"/>
    <property type="match status" value="1"/>
</dbReference>
<keyword evidence="8 12" id="KW-0472">Membrane</keyword>
<dbReference type="InterPro" id="IPR017452">
    <property type="entry name" value="GPCR_Rhodpsn_7TM"/>
</dbReference>
<protein>
    <recommendedName>
        <fullName evidence="12">Olfactory receptor</fullName>
    </recommendedName>
</protein>
<dbReference type="PROSITE" id="PS00237">
    <property type="entry name" value="G_PROTEIN_RECEP_F1_1"/>
    <property type="match status" value="1"/>
</dbReference>
<dbReference type="GO" id="GO:0005886">
    <property type="term" value="C:plasma membrane"/>
    <property type="evidence" value="ECO:0007669"/>
    <property type="project" value="UniProtKB-SubCell"/>
</dbReference>
<dbReference type="SUPFAM" id="SSF81321">
    <property type="entry name" value="Family A G protein-coupled receptor-like"/>
    <property type="match status" value="1"/>
</dbReference>
<evidence type="ECO:0000256" key="3">
    <source>
        <dbReference type="ARBA" id="ARBA00022606"/>
    </source>
</evidence>
<evidence type="ECO:0000256" key="6">
    <source>
        <dbReference type="ARBA" id="ARBA00022989"/>
    </source>
</evidence>
<proteinExistence type="inferred from homology"/>
<feature type="transmembrane region" description="Helical" evidence="12">
    <location>
        <begin position="101"/>
        <end position="120"/>
    </location>
</feature>
<keyword evidence="5 12" id="KW-0552">Olfaction</keyword>
<feature type="transmembrane region" description="Helical" evidence="12">
    <location>
        <begin position="270"/>
        <end position="290"/>
    </location>
</feature>
<evidence type="ECO:0000313" key="15">
    <source>
        <dbReference type="Proteomes" id="UP000824782"/>
    </source>
</evidence>
<comment type="caution">
    <text evidence="14">The sequence shown here is derived from an EMBL/GenBank/DDBJ whole genome shotgun (WGS) entry which is preliminary data.</text>
</comment>
<feature type="domain" description="G-protein coupled receptors family 1 profile" evidence="13">
    <location>
        <begin position="41"/>
        <end position="287"/>
    </location>
</feature>
<sequence>MDSTNQTLAAEFILLGFSKDLKTNIVLFMVFLLIYLVSISANGLILVLVLINSSLHIPMYFFLCILSLLDLTMTSAIIPKLLVDLISVQRIISLIGCRTQLYFVLLVGGTECLLLALMAYDRYVAICRPLHYPIVMRWSNCFRLTALVWILTFIILILPSIGKPPKLCYPNQINHFMCEALAVTQLSCENTHSSEVIVITCFLVLFIPFLFIIASYICILTSILKMKSTRSAKAFSTCTSHVTVVVLFYGTSVVMYFGPSSDYSTKYGKYFSVLTNIICPTLNPLIYCLHNKEMKEAQRKLFSRE</sequence>
<accession>A0AAV6ZNN3</accession>
<dbReference type="InterPro" id="IPR000276">
    <property type="entry name" value="GPCR_Rhodpsn"/>
</dbReference>
<dbReference type="EMBL" id="WNYA01000265">
    <property type="protein sequence ID" value="KAG8549032.1"/>
    <property type="molecule type" value="Genomic_DNA"/>
</dbReference>
<evidence type="ECO:0000256" key="10">
    <source>
        <dbReference type="ARBA" id="ARBA00023224"/>
    </source>
</evidence>
<keyword evidence="15" id="KW-1185">Reference proteome</keyword>
<feature type="transmembrane region" description="Helical" evidence="12">
    <location>
        <begin position="25"/>
        <end position="51"/>
    </location>
</feature>
<feature type="transmembrane region" description="Helical" evidence="12">
    <location>
        <begin position="141"/>
        <end position="161"/>
    </location>
</feature>
<dbReference type="Proteomes" id="UP000824782">
    <property type="component" value="Unassembled WGS sequence"/>
</dbReference>
<comment type="similarity">
    <text evidence="11">Belongs to the G-protein coupled receptor 1 family.</text>
</comment>
<keyword evidence="10 11" id="KW-0807">Transducer</keyword>
<dbReference type="GO" id="GO:0004930">
    <property type="term" value="F:G protein-coupled receptor activity"/>
    <property type="evidence" value="ECO:0007669"/>
    <property type="project" value="UniProtKB-KW"/>
</dbReference>
<evidence type="ECO:0000256" key="1">
    <source>
        <dbReference type="ARBA" id="ARBA00004651"/>
    </source>
</evidence>
<evidence type="ECO:0000313" key="14">
    <source>
        <dbReference type="EMBL" id="KAG8549032.1"/>
    </source>
</evidence>
<evidence type="ECO:0000256" key="5">
    <source>
        <dbReference type="ARBA" id="ARBA00022725"/>
    </source>
</evidence>
<dbReference type="PROSITE" id="PS50262">
    <property type="entry name" value="G_PROTEIN_RECEP_F1_2"/>
    <property type="match status" value="1"/>
</dbReference>
<evidence type="ECO:0000256" key="4">
    <source>
        <dbReference type="ARBA" id="ARBA00022692"/>
    </source>
</evidence>
<keyword evidence="9 11" id="KW-0675">Receptor</keyword>
<evidence type="ECO:0000256" key="8">
    <source>
        <dbReference type="ARBA" id="ARBA00023136"/>
    </source>
</evidence>
<evidence type="ECO:0000256" key="7">
    <source>
        <dbReference type="ARBA" id="ARBA00023040"/>
    </source>
</evidence>
<dbReference type="PRINTS" id="PR00237">
    <property type="entry name" value="GPCRRHODOPSN"/>
</dbReference>
<dbReference type="AlphaFoldDB" id="A0AAV6ZNN3"/>
<name>A0AAV6ZNN3_ENGPU</name>
<keyword evidence="4 11" id="KW-0812">Transmembrane</keyword>
<dbReference type="Pfam" id="PF13853">
    <property type="entry name" value="7tm_4"/>
    <property type="match status" value="1"/>
</dbReference>
<evidence type="ECO:0000259" key="13">
    <source>
        <dbReference type="PROSITE" id="PS50262"/>
    </source>
</evidence>